<dbReference type="PANTHER" id="PTHR22744">
    <property type="entry name" value="HELIX LOOP HELIX PROTEIN 21-RELATED"/>
    <property type="match status" value="1"/>
</dbReference>
<dbReference type="Pfam" id="PF00651">
    <property type="entry name" value="BTB"/>
    <property type="match status" value="1"/>
</dbReference>
<dbReference type="InterPro" id="IPR011333">
    <property type="entry name" value="SKP1/BTB/POZ_sf"/>
</dbReference>
<dbReference type="SUPFAM" id="SSF54695">
    <property type="entry name" value="POZ domain"/>
    <property type="match status" value="1"/>
</dbReference>
<sequence length="192" mass="22216">MSSFLSPSAERNLCLLVDKVNDGDYHDEEIWQEKVKIWVSKGLLAAVSPVFNTMFNGDFRESQLSTTNEPINLPGKNDQDFLKFLNCLFPYSTQSDIDESNVETILRLSDEYQVEYLMKKCDQFYERHGANETRAVLTEIFGRSQATVWPADGIARIRIDLLEFVILSRCYMSQLCCRFFHAIKKLDFSIEV</sequence>
<evidence type="ECO:0000259" key="1">
    <source>
        <dbReference type="SMART" id="SM00225"/>
    </source>
</evidence>
<dbReference type="InterPro" id="IPR000210">
    <property type="entry name" value="BTB/POZ_dom"/>
</dbReference>
<dbReference type="PANTHER" id="PTHR22744:SF17">
    <property type="entry name" value="BTB DOMAIN-CONTAINING PROTEIN"/>
    <property type="match status" value="1"/>
</dbReference>
<evidence type="ECO:0000313" key="3">
    <source>
        <dbReference type="WBParaSite" id="nRc.2.0.1.t18601-RA"/>
    </source>
</evidence>
<organism evidence="2 3">
    <name type="scientific">Romanomermis culicivorax</name>
    <name type="common">Nematode worm</name>
    <dbReference type="NCBI Taxonomy" id="13658"/>
    <lineage>
        <taxon>Eukaryota</taxon>
        <taxon>Metazoa</taxon>
        <taxon>Ecdysozoa</taxon>
        <taxon>Nematoda</taxon>
        <taxon>Enoplea</taxon>
        <taxon>Dorylaimia</taxon>
        <taxon>Mermithida</taxon>
        <taxon>Mermithoidea</taxon>
        <taxon>Mermithidae</taxon>
        <taxon>Romanomermis</taxon>
    </lineage>
</organism>
<dbReference type="AlphaFoldDB" id="A0A915IYU4"/>
<protein>
    <submittedName>
        <fullName evidence="3">BTB domain-containing protein</fullName>
    </submittedName>
</protein>
<dbReference type="WBParaSite" id="nRc.2.0.1.t18601-RA">
    <property type="protein sequence ID" value="nRc.2.0.1.t18601-RA"/>
    <property type="gene ID" value="nRc.2.0.1.g18601"/>
</dbReference>
<keyword evidence="2" id="KW-1185">Reference proteome</keyword>
<evidence type="ECO:0000313" key="2">
    <source>
        <dbReference type="Proteomes" id="UP000887565"/>
    </source>
</evidence>
<feature type="domain" description="BTB" evidence="1">
    <location>
        <begin position="11"/>
        <end position="129"/>
    </location>
</feature>
<dbReference type="Proteomes" id="UP000887565">
    <property type="component" value="Unplaced"/>
</dbReference>
<name>A0A915IYU4_ROMCU</name>
<dbReference type="SMART" id="SM00225">
    <property type="entry name" value="BTB"/>
    <property type="match status" value="1"/>
</dbReference>
<accession>A0A915IYU4</accession>
<reference evidence="3" key="1">
    <citation type="submission" date="2022-11" db="UniProtKB">
        <authorList>
            <consortium name="WormBaseParasite"/>
        </authorList>
    </citation>
    <scope>IDENTIFICATION</scope>
</reference>
<proteinExistence type="predicted"/>
<dbReference type="Gene3D" id="3.30.710.10">
    <property type="entry name" value="Potassium Channel Kv1.1, Chain A"/>
    <property type="match status" value="1"/>
</dbReference>